<proteinExistence type="inferred from homology"/>
<organism evidence="4">
    <name type="scientific">Triticum aestivum</name>
    <name type="common">Wheat</name>
    <dbReference type="NCBI Taxonomy" id="4565"/>
    <lineage>
        <taxon>Eukaryota</taxon>
        <taxon>Viridiplantae</taxon>
        <taxon>Streptophyta</taxon>
        <taxon>Embryophyta</taxon>
        <taxon>Tracheophyta</taxon>
        <taxon>Spermatophyta</taxon>
        <taxon>Magnoliopsida</taxon>
        <taxon>Liliopsida</taxon>
        <taxon>Poales</taxon>
        <taxon>Poaceae</taxon>
        <taxon>BOP clade</taxon>
        <taxon>Pooideae</taxon>
        <taxon>Triticodae</taxon>
        <taxon>Triticeae</taxon>
        <taxon>Triticinae</taxon>
        <taxon>Triticum</taxon>
    </lineage>
</organism>
<dbReference type="PRINTS" id="PR00292">
    <property type="entry name" value="POTATOINHBTR"/>
</dbReference>
<dbReference type="SMR" id="A0A3B5XTX8"/>
<reference evidence="4" key="2">
    <citation type="submission" date="2018-10" db="UniProtKB">
        <authorList>
            <consortium name="EnsemblPlants"/>
        </authorList>
    </citation>
    <scope>IDENTIFICATION</scope>
</reference>
<dbReference type="Gramene" id="TraesCS1A02G028100.1">
    <property type="protein sequence ID" value="TraesCS1A02G028100.1"/>
    <property type="gene ID" value="TraesCS1A02G028100"/>
</dbReference>
<evidence type="ECO:0008006" key="6">
    <source>
        <dbReference type="Google" id="ProtNLM"/>
    </source>
</evidence>
<dbReference type="SUPFAM" id="SSF54654">
    <property type="entry name" value="CI-2 family of serine protease inhibitors"/>
    <property type="match status" value="1"/>
</dbReference>
<evidence type="ECO:0000256" key="3">
    <source>
        <dbReference type="ARBA" id="ARBA00022900"/>
    </source>
</evidence>
<accession>A0A3B5XTX8</accession>
<dbReference type="PANTHER" id="PTHR33091">
    <property type="entry name" value="PROTEIN, PUTATIVE, EXPRESSED-RELATED"/>
    <property type="match status" value="1"/>
</dbReference>
<dbReference type="STRING" id="4565.A0A3B5XTX8"/>
<dbReference type="GO" id="GO:0009611">
    <property type="term" value="P:response to wounding"/>
    <property type="evidence" value="ECO:0007669"/>
    <property type="project" value="InterPro"/>
</dbReference>
<reference evidence="4" key="1">
    <citation type="submission" date="2018-08" db="EMBL/GenBank/DDBJ databases">
        <authorList>
            <person name="Rossello M."/>
        </authorList>
    </citation>
    <scope>NUCLEOTIDE SEQUENCE [LARGE SCALE GENOMIC DNA]</scope>
    <source>
        <strain evidence="4">cv. Chinese Spring</strain>
    </source>
</reference>
<evidence type="ECO:0000313" key="5">
    <source>
        <dbReference type="Proteomes" id="UP000019116"/>
    </source>
</evidence>
<protein>
    <recommendedName>
        <fullName evidence="6">Subtilisin-chymotrypsin inhibitor-2A</fullName>
    </recommendedName>
</protein>
<dbReference type="PANTHER" id="PTHR33091:SF93">
    <property type="entry name" value="SUBTILISIN-CHYMOTRYPSIN INHIBITOR-2A"/>
    <property type="match status" value="1"/>
</dbReference>
<dbReference type="EnsemblPlants" id="TraesCS1A02G028100.1">
    <property type="protein sequence ID" value="TraesCS1A02G028100.1"/>
    <property type="gene ID" value="TraesCS1A02G028100"/>
</dbReference>
<sequence length="71" mass="7791">MSFSDNIAGDEKTRWPEVVGLCAEEAKKIILADKPNADIIVLPVGMPVTKDFRPEHVRIFIDIVADTPSIG</sequence>
<keyword evidence="5" id="KW-1185">Reference proteome</keyword>
<dbReference type="InterPro" id="IPR000864">
    <property type="entry name" value="Prot_inh_pot1"/>
</dbReference>
<dbReference type="GO" id="GO:0004867">
    <property type="term" value="F:serine-type endopeptidase inhibitor activity"/>
    <property type="evidence" value="ECO:0007669"/>
    <property type="project" value="UniProtKB-KW"/>
</dbReference>
<dbReference type="Pfam" id="PF00280">
    <property type="entry name" value="potato_inhibit"/>
    <property type="match status" value="1"/>
</dbReference>
<dbReference type="Proteomes" id="UP000019116">
    <property type="component" value="Chromosome 1A"/>
</dbReference>
<evidence type="ECO:0000256" key="1">
    <source>
        <dbReference type="ARBA" id="ARBA00008210"/>
    </source>
</evidence>
<dbReference type="OrthoDB" id="591205at2759"/>
<comment type="similarity">
    <text evidence="1">Belongs to the protease inhibitor I13 (potato type I serine protease inhibitor) family.</text>
</comment>
<dbReference type="InterPro" id="IPR036354">
    <property type="entry name" value="Prot_inh_pot1_sf"/>
</dbReference>
<name>A0A3B5XTX8_WHEAT</name>
<dbReference type="PROSITE" id="PS00285">
    <property type="entry name" value="POTATO_INHIBITOR"/>
    <property type="match status" value="1"/>
</dbReference>
<evidence type="ECO:0000313" key="4">
    <source>
        <dbReference type="EnsemblPlants" id="TraesCS1A02G028100.1"/>
    </source>
</evidence>
<keyword evidence="2" id="KW-0646">Protease inhibitor</keyword>
<dbReference type="OMA" id="EHVRIFI"/>
<dbReference type="Gramene" id="TraesCS1A03G0064700.1">
    <property type="protein sequence ID" value="TraesCS1A03G0064700.1.CDS"/>
    <property type="gene ID" value="TraesCS1A03G0064700"/>
</dbReference>
<dbReference type="AlphaFoldDB" id="A0A3B5XTX8"/>
<dbReference type="Gene3D" id="3.30.10.10">
    <property type="entry name" value="Trypsin Inhibitor V, subunit A"/>
    <property type="match status" value="1"/>
</dbReference>
<evidence type="ECO:0000256" key="2">
    <source>
        <dbReference type="ARBA" id="ARBA00022690"/>
    </source>
</evidence>
<keyword evidence="3" id="KW-0722">Serine protease inhibitor</keyword>